<keyword evidence="1" id="KW-0732">Signal</keyword>
<dbReference type="Proteomes" id="UP001595536">
    <property type="component" value="Unassembled WGS sequence"/>
</dbReference>
<dbReference type="Pfam" id="PF06776">
    <property type="entry name" value="IalB"/>
    <property type="match status" value="1"/>
</dbReference>
<dbReference type="Gene3D" id="2.60.40.1880">
    <property type="entry name" value="Invasion associated locus B (IalB) protein"/>
    <property type="match status" value="1"/>
</dbReference>
<protein>
    <submittedName>
        <fullName evidence="2">Invasion associated locus B family protein</fullName>
    </submittedName>
</protein>
<feature type="chain" id="PRO_5047538826" evidence="1">
    <location>
        <begin position="20"/>
        <end position="176"/>
    </location>
</feature>
<name>A0ABV7LD67_9HYPH</name>
<feature type="signal peptide" evidence="1">
    <location>
        <begin position="1"/>
        <end position="19"/>
    </location>
</feature>
<keyword evidence="3" id="KW-1185">Reference proteome</keyword>
<evidence type="ECO:0000313" key="2">
    <source>
        <dbReference type="EMBL" id="MFC3265796.1"/>
    </source>
</evidence>
<accession>A0ABV7LD67</accession>
<proteinExistence type="predicted"/>
<dbReference type="RefSeq" id="WP_376830490.1">
    <property type="nucleotide sequence ID" value="NZ_JBHLWR010000006.1"/>
</dbReference>
<evidence type="ECO:0000313" key="3">
    <source>
        <dbReference type="Proteomes" id="UP001595536"/>
    </source>
</evidence>
<comment type="caution">
    <text evidence="2">The sequence shown here is derived from an EMBL/GenBank/DDBJ whole genome shotgun (WGS) entry which is preliminary data.</text>
</comment>
<dbReference type="InterPro" id="IPR010642">
    <property type="entry name" value="Invasion_prot_B"/>
</dbReference>
<reference evidence="3" key="1">
    <citation type="journal article" date="2019" name="Int. J. Syst. Evol. Microbiol.">
        <title>The Global Catalogue of Microorganisms (GCM) 10K type strain sequencing project: providing services to taxonomists for standard genome sequencing and annotation.</title>
        <authorList>
            <consortium name="The Broad Institute Genomics Platform"/>
            <consortium name="The Broad Institute Genome Sequencing Center for Infectious Disease"/>
            <person name="Wu L."/>
            <person name="Ma J."/>
        </authorList>
    </citation>
    <scope>NUCLEOTIDE SEQUENCE [LARGE SCALE GENOMIC DNA]</scope>
    <source>
        <strain evidence="3">CCM 7941</strain>
    </source>
</reference>
<dbReference type="InterPro" id="IPR038696">
    <property type="entry name" value="IalB_sf"/>
</dbReference>
<gene>
    <name evidence="2" type="ORF">ACFOEX_05400</name>
</gene>
<dbReference type="EMBL" id="JBHRUV010000022">
    <property type="protein sequence ID" value="MFC3265796.1"/>
    <property type="molecule type" value="Genomic_DNA"/>
</dbReference>
<sequence length="176" mass="18050">MIRKGILSVALLAAAPALAQDGPAFPGGASSLRETHGDWVVNCAVAEQRKVCAISQQVGQKVKDSAAVQRVMSISFSPAAKGAEGVLALPFGLLLAKGASLQIDDGKPQATVPIRTCLPAGCVAPLTLDQNQIAAMRKGKQLKVNVIAADSEKPVTITASLQGFGDALERAAALVK</sequence>
<evidence type="ECO:0000256" key="1">
    <source>
        <dbReference type="SAM" id="SignalP"/>
    </source>
</evidence>
<organism evidence="2 3">
    <name type="scientific">Camelimonas abortus</name>
    <dbReference type="NCBI Taxonomy" id="1017184"/>
    <lineage>
        <taxon>Bacteria</taxon>
        <taxon>Pseudomonadati</taxon>
        <taxon>Pseudomonadota</taxon>
        <taxon>Alphaproteobacteria</taxon>
        <taxon>Hyphomicrobiales</taxon>
        <taxon>Chelatococcaceae</taxon>
        <taxon>Camelimonas</taxon>
    </lineage>
</organism>